<evidence type="ECO:0000256" key="12">
    <source>
        <dbReference type="RuleBase" id="RU364091"/>
    </source>
</evidence>
<evidence type="ECO:0000256" key="11">
    <source>
        <dbReference type="ARBA" id="ARBA00023225"/>
    </source>
</evidence>
<comment type="similarity">
    <text evidence="2 12">Belongs to the type III secretion exporter family.</text>
</comment>
<evidence type="ECO:0000256" key="5">
    <source>
        <dbReference type="ARBA" id="ARBA00022475"/>
    </source>
</evidence>
<evidence type="ECO:0000256" key="6">
    <source>
        <dbReference type="ARBA" id="ARBA00022692"/>
    </source>
</evidence>
<evidence type="ECO:0000313" key="14">
    <source>
        <dbReference type="EMBL" id="TYL13631.1"/>
    </source>
</evidence>
<feature type="transmembrane region" description="Helical" evidence="12">
    <location>
        <begin position="106"/>
        <end position="128"/>
    </location>
</feature>
<reference evidence="14 16" key="2">
    <citation type="submission" date="2019-05" db="EMBL/GenBank/DDBJ databases">
        <title>Genome sequence of Moorella thermoacetica ATCC 33924.</title>
        <authorList>
            <person name="Poehlein A."/>
            <person name="Bengelsdorf F.R."/>
            <person name="Duerre P."/>
            <person name="Daniel R."/>
        </authorList>
    </citation>
    <scope>NUCLEOTIDE SEQUENCE [LARGE SCALE GENOMIC DNA]</scope>
    <source>
        <strain evidence="14 16">ATCC 33924</strain>
    </source>
</reference>
<dbReference type="PANTHER" id="PTHR30531:SF12">
    <property type="entry name" value="FLAGELLAR BIOSYNTHETIC PROTEIN FLHB"/>
    <property type="match status" value="1"/>
</dbReference>
<keyword evidence="13" id="KW-0966">Cell projection</keyword>
<sequence length="374" mass="42002">MRAHNLLAFYGDQDVTGRHLINLQLFAEEKTEEATPHRLQEVRQKGQVARSNDLSTALVLLACVVFLYWRRETFYQAMADLITSTLQDGWHQQLDGGSLMALGSQLALKVGLLLAPLLALAAAVGLAANFAQTGFVFSLEPLLPRLENLDPVKGMQRFFSRRALMELLKSLAKVVVVSLVVWQLVKGQFTQLLLTVDMGLPATLDLVSRMVYRVGLGTVAVFLALAAADYVFQRREYQKNLRMTRQEVKEEMKQMEGDPLVRSRLREKQRQLARHRMMHAVPEATVVITNPTHVAVALRYREGERAPRVVAKGAGSIAERIKAVARRHNVPVVENPPVARALYRQVELGQEIPVALYQAVAEILARIYKLRGRL</sequence>
<proteinExistence type="inferred from homology"/>
<keyword evidence="16" id="KW-1185">Reference proteome</keyword>
<keyword evidence="10 12" id="KW-0472">Membrane</keyword>
<dbReference type="PANTHER" id="PTHR30531">
    <property type="entry name" value="FLAGELLAR BIOSYNTHETIC PROTEIN FLHB"/>
    <property type="match status" value="1"/>
</dbReference>
<dbReference type="InterPro" id="IPR006136">
    <property type="entry name" value="FlhB"/>
</dbReference>
<keyword evidence="5 12" id="KW-1003">Cell membrane</keyword>
<dbReference type="Gene3D" id="6.10.250.2080">
    <property type="match status" value="1"/>
</dbReference>
<keyword evidence="13" id="KW-0282">Flagellum</keyword>
<evidence type="ECO:0000313" key="16">
    <source>
        <dbReference type="Proteomes" id="UP000322283"/>
    </source>
</evidence>
<dbReference type="GO" id="GO:0044780">
    <property type="term" value="P:bacterial-type flagellum assembly"/>
    <property type="evidence" value="ECO:0007669"/>
    <property type="project" value="InterPro"/>
</dbReference>
<evidence type="ECO:0000256" key="7">
    <source>
        <dbReference type="ARBA" id="ARBA00022795"/>
    </source>
</evidence>
<reference evidence="13 15" key="1">
    <citation type="submission" date="2016-08" db="EMBL/GenBank/DDBJ databases">
        <title>Moorella thermoacetica DSM 103132.</title>
        <authorList>
            <person name="Jendresen C.B."/>
            <person name="Redl S.M."/>
            <person name="Jensen T.O."/>
            <person name="Nielsen A.T."/>
        </authorList>
    </citation>
    <scope>NUCLEOTIDE SEQUENCE [LARGE SCALE GENOMIC DNA]</scope>
    <source>
        <strain evidence="13 15">DSM 103132</strain>
    </source>
</reference>
<keyword evidence="11 12" id="KW-1006">Bacterial flagellum protein export</keyword>
<evidence type="ECO:0000313" key="13">
    <source>
        <dbReference type="EMBL" id="AOQ23446.1"/>
    </source>
</evidence>
<dbReference type="SUPFAM" id="SSF160544">
    <property type="entry name" value="EscU C-terminal domain-like"/>
    <property type="match status" value="1"/>
</dbReference>
<dbReference type="AlphaFoldDB" id="A0AAC9MUE8"/>
<dbReference type="InterPro" id="IPR029025">
    <property type="entry name" value="T3SS_substrate_exporter_C"/>
</dbReference>
<dbReference type="EMBL" id="VCDX01000003">
    <property type="protein sequence ID" value="TYL13631.1"/>
    <property type="molecule type" value="Genomic_DNA"/>
</dbReference>
<keyword evidence="8 12" id="KW-0653">Protein transport</keyword>
<comment type="subcellular location">
    <subcellularLocation>
        <location evidence="1">Cell membrane</location>
        <topology evidence="1">Multi-pass membrane protein</topology>
    </subcellularLocation>
</comment>
<dbReference type="NCBIfam" id="TIGR00328">
    <property type="entry name" value="flhB"/>
    <property type="match status" value="1"/>
</dbReference>
<feature type="transmembrane region" description="Helical" evidence="12">
    <location>
        <begin position="163"/>
        <end position="185"/>
    </location>
</feature>
<keyword evidence="4 12" id="KW-0813">Transport</keyword>
<evidence type="ECO:0000313" key="15">
    <source>
        <dbReference type="Proteomes" id="UP000094598"/>
    </source>
</evidence>
<dbReference type="Proteomes" id="UP000322283">
    <property type="component" value="Unassembled WGS sequence"/>
</dbReference>
<dbReference type="GO" id="GO:0005886">
    <property type="term" value="C:plasma membrane"/>
    <property type="evidence" value="ECO:0007669"/>
    <property type="project" value="UniProtKB-SubCell"/>
</dbReference>
<keyword evidence="7 12" id="KW-1005">Bacterial flagellum biogenesis</keyword>
<evidence type="ECO:0000256" key="2">
    <source>
        <dbReference type="ARBA" id="ARBA00010690"/>
    </source>
</evidence>
<organism evidence="13 15">
    <name type="scientific">Neomoorella thermoacetica</name>
    <name type="common">Clostridium thermoaceticum</name>
    <dbReference type="NCBI Taxonomy" id="1525"/>
    <lineage>
        <taxon>Bacteria</taxon>
        <taxon>Bacillati</taxon>
        <taxon>Bacillota</taxon>
        <taxon>Clostridia</taxon>
        <taxon>Neomoorellales</taxon>
        <taxon>Neomoorellaceae</taxon>
        <taxon>Neomoorella</taxon>
    </lineage>
</organism>
<dbReference type="Proteomes" id="UP000094598">
    <property type="component" value="Chromosome"/>
</dbReference>
<dbReference type="Gene3D" id="3.40.1690.10">
    <property type="entry name" value="secretion proteins EscU"/>
    <property type="match status" value="1"/>
</dbReference>
<evidence type="ECO:0000256" key="3">
    <source>
        <dbReference type="ARBA" id="ARBA00021622"/>
    </source>
</evidence>
<dbReference type="PRINTS" id="PR00950">
    <property type="entry name" value="TYPE3IMSPROT"/>
</dbReference>
<dbReference type="Pfam" id="PF01312">
    <property type="entry name" value="Bac_export_2"/>
    <property type="match status" value="1"/>
</dbReference>
<name>A0AAC9MUE8_NEOTH</name>
<dbReference type="InterPro" id="IPR006135">
    <property type="entry name" value="T3SS_substrate_exporter"/>
</dbReference>
<evidence type="ECO:0000256" key="10">
    <source>
        <dbReference type="ARBA" id="ARBA00023136"/>
    </source>
</evidence>
<keyword evidence="13" id="KW-0969">Cilium</keyword>
<evidence type="ECO:0000256" key="9">
    <source>
        <dbReference type="ARBA" id="ARBA00022989"/>
    </source>
</evidence>
<keyword evidence="9 12" id="KW-1133">Transmembrane helix</keyword>
<keyword evidence="6 12" id="KW-0812">Transmembrane</keyword>
<feature type="transmembrane region" description="Helical" evidence="12">
    <location>
        <begin position="53"/>
        <end position="69"/>
    </location>
</feature>
<dbReference type="GO" id="GO:0009306">
    <property type="term" value="P:protein secretion"/>
    <property type="evidence" value="ECO:0007669"/>
    <property type="project" value="InterPro"/>
</dbReference>
<evidence type="ECO:0000256" key="8">
    <source>
        <dbReference type="ARBA" id="ARBA00022927"/>
    </source>
</evidence>
<dbReference type="EMBL" id="CP017019">
    <property type="protein sequence ID" value="AOQ23446.1"/>
    <property type="molecule type" value="Genomic_DNA"/>
</dbReference>
<gene>
    <name evidence="13" type="primary">flhB_1</name>
    <name evidence="12 14" type="synonym">flhB</name>
    <name evidence="13" type="ORF">Maut_00990</name>
    <name evidence="14" type="ORF">MTAT_10270</name>
</gene>
<feature type="transmembrane region" description="Helical" evidence="12">
    <location>
        <begin position="210"/>
        <end position="232"/>
    </location>
</feature>
<accession>A0AAC9MUE8</accession>
<evidence type="ECO:0000256" key="4">
    <source>
        <dbReference type="ARBA" id="ARBA00022448"/>
    </source>
</evidence>
<comment type="function">
    <text evidence="12">Required for formation of the rod structure in the basal body of the flagellar apparatus. Together with FliI and FliH, may constitute the export apparatus of flagellin.</text>
</comment>
<dbReference type="RefSeq" id="WP_081328502.1">
    <property type="nucleotide sequence ID" value="NZ_CP017019.1"/>
</dbReference>
<evidence type="ECO:0000256" key="1">
    <source>
        <dbReference type="ARBA" id="ARBA00004651"/>
    </source>
</evidence>
<protein>
    <recommendedName>
        <fullName evidence="3 12">Flagellar biosynthetic protein FlhB</fullName>
    </recommendedName>
</protein>